<sequence length="130" mass="15225">MDIPPPYKKLPKPVNFVCCILMCICRNRKDVLISKWRYVNELRPKELEPLSLEEAFELFCRGGSDVGPFWDHVLGYWKARSEFPDKILFLKYEEMIKDPIVHVTRLAEFLGQPYAAEEESKGVVHQIVKL</sequence>
<proteinExistence type="inferred from homology"/>
<dbReference type="PANTHER" id="PTHR11783">
    <property type="entry name" value="SULFOTRANSFERASE SULT"/>
    <property type="match status" value="1"/>
</dbReference>
<name>A0A5N5I0B3_9ROSA</name>
<dbReference type="GO" id="GO:0008146">
    <property type="term" value="F:sulfotransferase activity"/>
    <property type="evidence" value="ECO:0007669"/>
    <property type="project" value="InterPro"/>
</dbReference>
<reference evidence="5 6" key="3">
    <citation type="submission" date="2019-11" db="EMBL/GenBank/DDBJ databases">
        <title>A de novo genome assembly of a pear dwarfing rootstock.</title>
        <authorList>
            <person name="Wang F."/>
            <person name="Wang J."/>
            <person name="Li S."/>
            <person name="Zhang Y."/>
            <person name="Fang M."/>
            <person name="Ma L."/>
            <person name="Zhao Y."/>
            <person name="Jiang S."/>
        </authorList>
    </citation>
    <scope>NUCLEOTIDE SEQUENCE [LARGE SCALE GENOMIC DNA]</scope>
    <source>
        <strain evidence="5">S2</strain>
        <tissue evidence="5">Leaf</tissue>
    </source>
</reference>
<dbReference type="Proteomes" id="UP000327157">
    <property type="component" value="Chromosome 6"/>
</dbReference>
<dbReference type="AlphaFoldDB" id="A0A5N5I0B3"/>
<keyword evidence="2 3" id="KW-0808">Transferase</keyword>
<keyword evidence="6" id="KW-1185">Reference proteome</keyword>
<dbReference type="InterPro" id="IPR027417">
    <property type="entry name" value="P-loop_NTPase"/>
</dbReference>
<evidence type="ECO:0000313" key="5">
    <source>
        <dbReference type="EMBL" id="KAB2633635.1"/>
    </source>
</evidence>
<evidence type="ECO:0000256" key="3">
    <source>
        <dbReference type="RuleBase" id="RU361155"/>
    </source>
</evidence>
<evidence type="ECO:0000313" key="6">
    <source>
        <dbReference type="Proteomes" id="UP000327157"/>
    </source>
</evidence>
<feature type="domain" description="Sulfotransferase" evidence="4">
    <location>
        <begin position="6"/>
        <end position="121"/>
    </location>
</feature>
<dbReference type="OrthoDB" id="205623at2759"/>
<reference evidence="5 6" key="1">
    <citation type="submission" date="2019-09" db="EMBL/GenBank/DDBJ databases">
        <authorList>
            <person name="Ou C."/>
        </authorList>
    </citation>
    <scope>NUCLEOTIDE SEQUENCE [LARGE SCALE GENOMIC DNA]</scope>
    <source>
        <strain evidence="5">S2</strain>
        <tissue evidence="5">Leaf</tissue>
    </source>
</reference>
<evidence type="ECO:0000256" key="2">
    <source>
        <dbReference type="ARBA" id="ARBA00022679"/>
    </source>
</evidence>
<evidence type="ECO:0000256" key="1">
    <source>
        <dbReference type="ARBA" id="ARBA00005771"/>
    </source>
</evidence>
<dbReference type="Gene3D" id="3.40.50.300">
    <property type="entry name" value="P-loop containing nucleotide triphosphate hydrolases"/>
    <property type="match status" value="1"/>
</dbReference>
<evidence type="ECO:0000259" key="4">
    <source>
        <dbReference type="Pfam" id="PF00685"/>
    </source>
</evidence>
<dbReference type="EMBL" id="SMOL01000120">
    <property type="protein sequence ID" value="KAB2633635.1"/>
    <property type="molecule type" value="Genomic_DNA"/>
</dbReference>
<accession>A0A5N5I0B3</accession>
<organism evidence="5 6">
    <name type="scientific">Pyrus ussuriensis x Pyrus communis</name>
    <dbReference type="NCBI Taxonomy" id="2448454"/>
    <lineage>
        <taxon>Eukaryota</taxon>
        <taxon>Viridiplantae</taxon>
        <taxon>Streptophyta</taxon>
        <taxon>Embryophyta</taxon>
        <taxon>Tracheophyta</taxon>
        <taxon>Spermatophyta</taxon>
        <taxon>Magnoliopsida</taxon>
        <taxon>eudicotyledons</taxon>
        <taxon>Gunneridae</taxon>
        <taxon>Pentapetalae</taxon>
        <taxon>rosids</taxon>
        <taxon>fabids</taxon>
        <taxon>Rosales</taxon>
        <taxon>Rosaceae</taxon>
        <taxon>Amygdaloideae</taxon>
        <taxon>Maleae</taxon>
        <taxon>Pyrus</taxon>
    </lineage>
</organism>
<dbReference type="InterPro" id="IPR000863">
    <property type="entry name" value="Sulfotransferase_dom"/>
</dbReference>
<comment type="caution">
    <text evidence="5">The sequence shown here is derived from an EMBL/GenBank/DDBJ whole genome shotgun (WGS) entry which is preliminary data.</text>
</comment>
<dbReference type="EC" id="2.8.2.-" evidence="3"/>
<gene>
    <name evidence="5" type="ORF">D8674_029882</name>
</gene>
<protein>
    <recommendedName>
        <fullName evidence="3">Sulfotransferase</fullName>
        <ecNumber evidence="3">2.8.2.-</ecNumber>
    </recommendedName>
</protein>
<comment type="similarity">
    <text evidence="1 3">Belongs to the sulfotransferase 1 family.</text>
</comment>
<dbReference type="SUPFAM" id="SSF52540">
    <property type="entry name" value="P-loop containing nucleoside triphosphate hydrolases"/>
    <property type="match status" value="1"/>
</dbReference>
<dbReference type="Pfam" id="PF00685">
    <property type="entry name" value="Sulfotransfer_1"/>
    <property type="match status" value="1"/>
</dbReference>
<reference evidence="6" key="2">
    <citation type="submission" date="2019-10" db="EMBL/GenBank/DDBJ databases">
        <title>A de novo genome assembly of a pear dwarfing rootstock.</title>
        <authorList>
            <person name="Wang F."/>
            <person name="Wang J."/>
            <person name="Li S."/>
            <person name="Zhang Y."/>
            <person name="Fang M."/>
            <person name="Ma L."/>
            <person name="Zhao Y."/>
            <person name="Jiang S."/>
        </authorList>
    </citation>
    <scope>NUCLEOTIDE SEQUENCE [LARGE SCALE GENOMIC DNA]</scope>
</reference>